<name>A0A934J5M4_9BACL</name>
<dbReference type="RefSeq" id="WP_199019686.1">
    <property type="nucleotide sequence ID" value="NZ_JAELUP010000065.1"/>
</dbReference>
<sequence length="281" mass="32136">MSTDKPVISFQVITDTHVTIDSEHVHNVNFDRSLKDIIQHADNSCGIMHAGDITDHGHPEEYMELHRIIAENKEGLPNIRFTLGNHDVGLGDWQARSSLYFKNCGTNSPYHDHWIDGYHFIFLGTEKGLRLHCDLSPVQLQWLEEKLAEQASAHQPIFLFLHQPLLNTVAGSMEEQEWYGVVQDEELRQILSRYPQAILFTGHTHWELEAKAIMFEGGDHMATCFNAASTAYLWTDEDEHKDGSQGFYVDVYEDRVLVKGRDFAEGKWIEAAQFVVPLKTS</sequence>
<evidence type="ECO:0000313" key="2">
    <source>
        <dbReference type="EMBL" id="MBJ6362149.1"/>
    </source>
</evidence>
<evidence type="ECO:0000259" key="1">
    <source>
        <dbReference type="Pfam" id="PF00149"/>
    </source>
</evidence>
<dbReference type="AlphaFoldDB" id="A0A934J5M4"/>
<dbReference type="InterPro" id="IPR004843">
    <property type="entry name" value="Calcineurin-like_PHP"/>
</dbReference>
<organism evidence="2 3">
    <name type="scientific">Paenibacillus roseus</name>
    <dbReference type="NCBI Taxonomy" id="2798579"/>
    <lineage>
        <taxon>Bacteria</taxon>
        <taxon>Bacillati</taxon>
        <taxon>Bacillota</taxon>
        <taxon>Bacilli</taxon>
        <taxon>Bacillales</taxon>
        <taxon>Paenibacillaceae</taxon>
        <taxon>Paenibacillus</taxon>
    </lineage>
</organism>
<dbReference type="EMBL" id="JAELUP010000065">
    <property type="protein sequence ID" value="MBJ6362149.1"/>
    <property type="molecule type" value="Genomic_DNA"/>
</dbReference>
<dbReference type="Gene3D" id="3.60.21.10">
    <property type="match status" value="1"/>
</dbReference>
<dbReference type="PANTHER" id="PTHR43143">
    <property type="entry name" value="METALLOPHOSPHOESTERASE, CALCINEURIN SUPERFAMILY"/>
    <property type="match status" value="1"/>
</dbReference>
<accession>A0A934J5M4</accession>
<reference evidence="2" key="1">
    <citation type="submission" date="2020-12" db="EMBL/GenBank/DDBJ databases">
        <authorList>
            <person name="Huq M.A."/>
        </authorList>
    </citation>
    <scope>NUCLEOTIDE SEQUENCE</scope>
    <source>
        <strain evidence="2">MAHUQ-46</strain>
    </source>
</reference>
<dbReference type="Proteomes" id="UP000640274">
    <property type="component" value="Unassembled WGS sequence"/>
</dbReference>
<proteinExistence type="predicted"/>
<dbReference type="PANTHER" id="PTHR43143:SF1">
    <property type="entry name" value="SERINE_THREONINE-PROTEIN PHOSPHATASE CPPED1"/>
    <property type="match status" value="1"/>
</dbReference>
<comment type="caution">
    <text evidence="2">The sequence shown here is derived from an EMBL/GenBank/DDBJ whole genome shotgun (WGS) entry which is preliminary data.</text>
</comment>
<feature type="domain" description="Calcineurin-like phosphoesterase" evidence="1">
    <location>
        <begin position="12"/>
        <end position="206"/>
    </location>
</feature>
<dbReference type="Pfam" id="PF00149">
    <property type="entry name" value="Metallophos"/>
    <property type="match status" value="1"/>
</dbReference>
<keyword evidence="3" id="KW-1185">Reference proteome</keyword>
<dbReference type="InterPro" id="IPR029052">
    <property type="entry name" value="Metallo-depent_PP-like"/>
</dbReference>
<dbReference type="SUPFAM" id="SSF56300">
    <property type="entry name" value="Metallo-dependent phosphatases"/>
    <property type="match status" value="1"/>
</dbReference>
<protein>
    <submittedName>
        <fullName evidence="2">Metallophosphoesterase</fullName>
    </submittedName>
</protein>
<gene>
    <name evidence="2" type="ORF">JFN88_12815</name>
</gene>
<dbReference type="InterPro" id="IPR051918">
    <property type="entry name" value="STPP_CPPED1"/>
</dbReference>
<dbReference type="GO" id="GO:0016787">
    <property type="term" value="F:hydrolase activity"/>
    <property type="evidence" value="ECO:0007669"/>
    <property type="project" value="InterPro"/>
</dbReference>
<evidence type="ECO:0000313" key="3">
    <source>
        <dbReference type="Proteomes" id="UP000640274"/>
    </source>
</evidence>